<gene>
    <name evidence="1" type="ORF">RUMHYD_00099</name>
</gene>
<dbReference type="PATRIC" id="fig|476272.21.peg.3105"/>
<dbReference type="EMBL" id="ACBZ01000002">
    <property type="protein sequence ID" value="EEG51042.1"/>
    <property type="molecule type" value="Genomic_DNA"/>
</dbReference>
<sequence>MIARYFVDISFSLEKHLYENYKDVLIAAIDNMNGYYDAQLKDARFVEPSEHPSFIFMKTHIADKEFC</sequence>
<proteinExistence type="predicted"/>
<evidence type="ECO:0000313" key="2">
    <source>
        <dbReference type="Proteomes" id="UP000003100"/>
    </source>
</evidence>
<accession>C0CGY6</accession>
<reference evidence="1 2" key="2">
    <citation type="submission" date="2009-02" db="EMBL/GenBank/DDBJ databases">
        <title>Draft genome sequence of Blautia hydrogenotrophica DSM 10507 (Ruminococcus hydrogenotrophicus DSM 10507).</title>
        <authorList>
            <person name="Sudarsanam P."/>
            <person name="Ley R."/>
            <person name="Guruge J."/>
            <person name="Turnbaugh P.J."/>
            <person name="Mahowald M."/>
            <person name="Liep D."/>
            <person name="Gordon J."/>
        </authorList>
    </citation>
    <scope>NUCLEOTIDE SEQUENCE [LARGE SCALE GENOMIC DNA]</scope>
    <source>
        <strain evidence="2">DSM 10507 / JCM 14656 / S5a33</strain>
    </source>
</reference>
<dbReference type="AlphaFoldDB" id="C0CGY6"/>
<dbReference type="HOGENOM" id="CLU_2803869_0_0_9"/>
<keyword evidence="2" id="KW-1185">Reference proteome</keyword>
<comment type="caution">
    <text evidence="1">The sequence shown here is derived from an EMBL/GenBank/DDBJ whole genome shotgun (WGS) entry which is preliminary data.</text>
</comment>
<protein>
    <submittedName>
        <fullName evidence="1">Uncharacterized protein</fullName>
    </submittedName>
</protein>
<dbReference type="Proteomes" id="UP000003100">
    <property type="component" value="Unassembled WGS sequence"/>
</dbReference>
<name>C0CGY6_BLAHS</name>
<reference evidence="1 2" key="1">
    <citation type="submission" date="2009-01" db="EMBL/GenBank/DDBJ databases">
        <authorList>
            <person name="Fulton L."/>
            <person name="Clifton S."/>
            <person name="Fulton B."/>
            <person name="Xu J."/>
            <person name="Minx P."/>
            <person name="Pepin K.H."/>
            <person name="Johnson M."/>
            <person name="Bhonagiri V."/>
            <person name="Nash W.E."/>
            <person name="Mardis E.R."/>
            <person name="Wilson R.K."/>
        </authorList>
    </citation>
    <scope>NUCLEOTIDE SEQUENCE [LARGE SCALE GENOMIC DNA]</scope>
    <source>
        <strain evidence="2">DSM 10507 / JCM 14656 / S5a33</strain>
    </source>
</reference>
<organism evidence="1 2">
    <name type="scientific">Blautia hydrogenotrophica (strain DSM 10507 / JCM 14656 / S5a33)</name>
    <name type="common">Ruminococcus hydrogenotrophicus</name>
    <dbReference type="NCBI Taxonomy" id="476272"/>
    <lineage>
        <taxon>Bacteria</taxon>
        <taxon>Bacillati</taxon>
        <taxon>Bacillota</taxon>
        <taxon>Clostridia</taxon>
        <taxon>Lachnospirales</taxon>
        <taxon>Lachnospiraceae</taxon>
        <taxon>Blautia</taxon>
    </lineage>
</organism>
<evidence type="ECO:0000313" key="1">
    <source>
        <dbReference type="EMBL" id="EEG51042.1"/>
    </source>
</evidence>